<name>A0ABQ6P653_9SPHN</name>
<dbReference type="RefSeq" id="WP_317973870.1">
    <property type="nucleotide sequence ID" value="NZ_BTFW01000001.1"/>
</dbReference>
<evidence type="ECO:0008006" key="4">
    <source>
        <dbReference type="Google" id="ProtNLM"/>
    </source>
</evidence>
<comment type="caution">
    <text evidence="2">The sequence shown here is derived from an EMBL/GenBank/DDBJ whole genome shotgun (WGS) entry which is preliminary data.</text>
</comment>
<dbReference type="InterPro" id="IPR011990">
    <property type="entry name" value="TPR-like_helical_dom_sf"/>
</dbReference>
<gene>
    <name evidence="2" type="ORF">NUTIK01_08260</name>
</gene>
<keyword evidence="3" id="KW-1185">Reference proteome</keyword>
<evidence type="ECO:0000313" key="3">
    <source>
        <dbReference type="Proteomes" id="UP001187221"/>
    </source>
</evidence>
<accession>A0ABQ6P653</accession>
<dbReference type="EMBL" id="BTFW01000001">
    <property type="protein sequence ID" value="GMM60049.1"/>
    <property type="molecule type" value="Genomic_DNA"/>
</dbReference>
<feature type="chain" id="PRO_5045670402" description="Tetratricopeptide repeat protein" evidence="1">
    <location>
        <begin position="38"/>
        <end position="442"/>
    </location>
</feature>
<evidence type="ECO:0000256" key="1">
    <source>
        <dbReference type="SAM" id="SignalP"/>
    </source>
</evidence>
<evidence type="ECO:0000313" key="2">
    <source>
        <dbReference type="EMBL" id="GMM60049.1"/>
    </source>
</evidence>
<organism evidence="2 3">
    <name type="scientific">Novosphingobium pituita</name>
    <dbReference type="NCBI Taxonomy" id="3056842"/>
    <lineage>
        <taxon>Bacteria</taxon>
        <taxon>Pseudomonadati</taxon>
        <taxon>Pseudomonadota</taxon>
        <taxon>Alphaproteobacteria</taxon>
        <taxon>Sphingomonadales</taxon>
        <taxon>Sphingomonadaceae</taxon>
        <taxon>Novosphingobium</taxon>
    </lineage>
</organism>
<dbReference type="SUPFAM" id="SSF48452">
    <property type="entry name" value="TPR-like"/>
    <property type="match status" value="1"/>
</dbReference>
<reference evidence="2 3" key="1">
    <citation type="submission" date="2023-06" db="EMBL/GenBank/DDBJ databases">
        <title>Draft genome sequence of Novosphingobium sp. strain IK01.</title>
        <authorList>
            <person name="Hatamoto M."/>
            <person name="Ikarashi T."/>
            <person name="Yamaguchi T."/>
        </authorList>
    </citation>
    <scope>NUCLEOTIDE SEQUENCE [LARGE SCALE GENOMIC DNA]</scope>
    <source>
        <strain evidence="2 3">IK01</strain>
    </source>
</reference>
<keyword evidence="1" id="KW-0732">Signal</keyword>
<dbReference type="Proteomes" id="UP001187221">
    <property type="component" value="Unassembled WGS sequence"/>
</dbReference>
<protein>
    <recommendedName>
        <fullName evidence="4">Tetratricopeptide repeat protein</fullName>
    </recommendedName>
</protein>
<feature type="signal peptide" evidence="1">
    <location>
        <begin position="1"/>
        <end position="37"/>
    </location>
</feature>
<proteinExistence type="predicted"/>
<sequence>MHGSVWSSGKGAIARAAMAVALASGLGMSLGAVPAMAKDAKPAAGANSKEFLAAAGPYQQQFNAWVATKGKAADAEYKAAAQNLVPGLAAVEAAAKTPLDFMIVGNWQQVLGGATGDTKLQQKGLQHMADSGQMPADRVSMVQYFLGATAYQNGDYATATKALRAAVDANYNEDNAAEILADSFVKQNQPAQALDALKAAIAVRKAANGTVPVNWYKRGQVIAYNAKLGPQAIEWATLTVSVDPTPLNWLGAGQLVREFSTFGKEESVDLGRLFLRTGALGVDKQYTAREYIEYIQAADPRRQPAEVIKVAQQGIAAGAISATDPFVADSIAQAKGRIAAGDKASLTSLERDANAAADGKLAAIAGDAYLSYGEAAKAEELYTTALKKGVADKDRTETRLGIALLDEGKTAEAKAAFATVGGVRAPLAKLWTVYADTRTAAK</sequence>
<dbReference type="Gene3D" id="1.25.40.10">
    <property type="entry name" value="Tetratricopeptide repeat domain"/>
    <property type="match status" value="1"/>
</dbReference>